<dbReference type="Proteomes" id="UP001234297">
    <property type="component" value="Chromosome 10"/>
</dbReference>
<name>A0ACC2KQT3_PERAE</name>
<keyword evidence="2" id="KW-1185">Reference proteome</keyword>
<evidence type="ECO:0000313" key="1">
    <source>
        <dbReference type="EMBL" id="KAJ8623354.1"/>
    </source>
</evidence>
<comment type="caution">
    <text evidence="1">The sequence shown here is derived from an EMBL/GenBank/DDBJ whole genome shotgun (WGS) entry which is preliminary data.</text>
</comment>
<evidence type="ECO:0000313" key="2">
    <source>
        <dbReference type="Proteomes" id="UP001234297"/>
    </source>
</evidence>
<organism evidence="1 2">
    <name type="scientific">Persea americana</name>
    <name type="common">Avocado</name>
    <dbReference type="NCBI Taxonomy" id="3435"/>
    <lineage>
        <taxon>Eukaryota</taxon>
        <taxon>Viridiplantae</taxon>
        <taxon>Streptophyta</taxon>
        <taxon>Embryophyta</taxon>
        <taxon>Tracheophyta</taxon>
        <taxon>Spermatophyta</taxon>
        <taxon>Magnoliopsida</taxon>
        <taxon>Magnoliidae</taxon>
        <taxon>Laurales</taxon>
        <taxon>Lauraceae</taxon>
        <taxon>Persea</taxon>
    </lineage>
</organism>
<dbReference type="EMBL" id="CM056818">
    <property type="protein sequence ID" value="KAJ8623354.1"/>
    <property type="molecule type" value="Genomic_DNA"/>
</dbReference>
<sequence>MLKAFSSSVLQGRLQRIPAGFLGSGGERKAPIFRILGSLRSSNGRNSSFCKRVFFCSESGDGSDPVDAAKPAVEVEAAENENAEEVDSKSASAIVSTNPRPEDCLKVLVLPLPHRPLFPGFYMPIYVKDPKLLAALVENRKRSAPYAGAFLIKEEPTTDSSPASASETEKNIYDLKGEELLKRLHEVGTLAQITSIQGDQVVLIGHRRLRITEMVEEDPLTVKVDHLKDKPYDKDDDVIKATSFEVISTLRDVLKTSSLWRDHVQTYTQHIGDFNYPRLADFGAAISGANKFQCQQVLEELDVYKRLKLTLELVKKEMEISKIQESIAKAIEEKISGEQRRYLLNEQLKAIKKELGLETDDKTALSAKFRERLEPNKERCPPHVLQVIEEELTKLQLLEASSSEFNVTRNYLDWLTALPWGNYSDENFDVHRAQIILDEDHYGLSDIKERILEFIAVGKLRGTSQGKIICLSGPPGVGKTSIGRSIARALNRKFYRFSVGGLADVAEIKGHRRTYIGAMPGKMVQCLKNVGTANPLVLIDEIDKLGRGHAGDPASALLELLDPEQNANFLDHYLDVPIDVSKVLFVCTANVVEMIPNPLLDRMEIIALAGYITDEKMHIARDYLEKTTREACGINPEQVEVTDPALLALIENYCREAGVRNLQKHIEKIYRKIALQLVRQGVTNEPSPSASVQVVEANESKEKAIEEPNETVPEGQTCIESEKATSHEQANETPTESDSTKVGDQVSCTDDQPLDSVGNAKSETGQETDASKIVEKVVVDVPNLSDFVGKPVFHAERIYDQTPVGVVMGLAWTAMGGSTLYIETTLVEQGDGKGALQLTGQLGDVMKESAQIAHTVARAILLEKEPDNPFFANTKLHLHVPAGATPKDGPSAGCTMITSLLSLAMKKPVRKDLAMTGEVTLTGRILPIGGVKEKTIAARRSDVKTIIFPSANRRDFDELATNVKEGLEVHFVDDYNKIKDLAFNTEQGTEK</sequence>
<protein>
    <submittedName>
        <fullName evidence="1">Uncharacterized protein</fullName>
    </submittedName>
</protein>
<proteinExistence type="predicted"/>
<accession>A0ACC2KQT3</accession>
<gene>
    <name evidence="1" type="ORF">MRB53_031883</name>
</gene>
<reference evidence="1 2" key="1">
    <citation type="journal article" date="2022" name="Hortic Res">
        <title>A haplotype resolved chromosomal level avocado genome allows analysis of novel avocado genes.</title>
        <authorList>
            <person name="Nath O."/>
            <person name="Fletcher S.J."/>
            <person name="Hayward A."/>
            <person name="Shaw L.M."/>
            <person name="Masouleh A.K."/>
            <person name="Furtado A."/>
            <person name="Henry R.J."/>
            <person name="Mitter N."/>
        </authorList>
    </citation>
    <scope>NUCLEOTIDE SEQUENCE [LARGE SCALE GENOMIC DNA]</scope>
    <source>
        <strain evidence="2">cv. Hass</strain>
    </source>
</reference>